<comment type="function">
    <text evidence="12 13">Required for formation of the rod structure in the basal body of the flagellar apparatus. Together with FliI and FliH, may constitute the export apparatus of flagellin.</text>
</comment>
<keyword evidence="16" id="KW-1185">Reference proteome</keyword>
<evidence type="ECO:0000256" key="12">
    <source>
        <dbReference type="ARBA" id="ARBA00025078"/>
    </source>
</evidence>
<evidence type="ECO:0000313" key="15">
    <source>
        <dbReference type="EMBL" id="SED16744.1"/>
    </source>
</evidence>
<dbReference type="EMBL" id="FNTJ01000002">
    <property type="protein sequence ID" value="SED16744.1"/>
    <property type="molecule type" value="Genomic_DNA"/>
</dbReference>
<dbReference type="Gene3D" id="3.40.1690.10">
    <property type="entry name" value="secretion proteins EscU"/>
    <property type="match status" value="1"/>
</dbReference>
<dbReference type="InterPro" id="IPR006135">
    <property type="entry name" value="T3SS_substrate_exporter"/>
</dbReference>
<dbReference type="GO" id="GO:0009306">
    <property type="term" value="P:protein secretion"/>
    <property type="evidence" value="ECO:0007669"/>
    <property type="project" value="InterPro"/>
</dbReference>
<dbReference type="InterPro" id="IPR006136">
    <property type="entry name" value="FlhB"/>
</dbReference>
<organism evidence="15 16">
    <name type="scientific">Pseudomonas saponiphila</name>
    <dbReference type="NCBI Taxonomy" id="556534"/>
    <lineage>
        <taxon>Bacteria</taxon>
        <taxon>Pseudomonadati</taxon>
        <taxon>Pseudomonadota</taxon>
        <taxon>Gammaproteobacteria</taxon>
        <taxon>Pseudomonadales</taxon>
        <taxon>Pseudomonadaceae</taxon>
        <taxon>Pseudomonas</taxon>
    </lineage>
</organism>
<keyword evidence="7 13" id="KW-1005">Bacterial flagellum biogenesis</keyword>
<evidence type="ECO:0000256" key="2">
    <source>
        <dbReference type="ARBA" id="ARBA00010690"/>
    </source>
</evidence>
<keyword evidence="15" id="KW-0966">Cell projection</keyword>
<dbReference type="Pfam" id="PF01312">
    <property type="entry name" value="Bac_export_2"/>
    <property type="match status" value="1"/>
</dbReference>
<comment type="subcellular location">
    <subcellularLocation>
        <location evidence="1">Cell membrane</location>
        <topology evidence="1">Multi-pass membrane protein</topology>
    </subcellularLocation>
</comment>
<evidence type="ECO:0000256" key="8">
    <source>
        <dbReference type="ARBA" id="ARBA00022927"/>
    </source>
</evidence>
<feature type="compositionally biased region" description="Basic and acidic residues" evidence="14">
    <location>
        <begin position="7"/>
        <end position="27"/>
    </location>
</feature>
<evidence type="ECO:0000256" key="4">
    <source>
        <dbReference type="ARBA" id="ARBA00022448"/>
    </source>
</evidence>
<keyword evidence="5 13" id="KW-1003">Cell membrane</keyword>
<sequence length="391" mass="42774">MAESESGQDKTEDPTEKRKKDSREKGEIARSKELNTLAIMLAGAGGLLVYGGGLAQDLLEIMRLNFSLPREVLLSPGSMGLYLLHSGKIAILAVQPVLLTLLLAAIIGPISLGGWLFAGKSLAPKFSRMNPANGLKRMFSPTALIELLKALAKFGLVLFVALSVLSSDIDDLLRIAHEPLELAIIHSVQVVGWSTLWMACGLILIAAVDVPVQIYQAHKKLLMTKQEVRDEHKDQEGRPEVKQRIRQTQREMSQRRMMAAIPEADVVITNPTHYAVALKYDAEKGGAPVLLAKGSDFLALKIREIAVAHEVMLLESPALARSIYYSTELEEEIPAGLYLAVAQVLAYVYQIRQHRAGKGKRPDPLKDLPIPPDLRRDTAGKQSPGGPVEPL</sequence>
<dbReference type="PRINTS" id="PR00950">
    <property type="entry name" value="TYPE3IMSPROT"/>
</dbReference>
<feature type="transmembrane region" description="Helical" evidence="13">
    <location>
        <begin position="34"/>
        <end position="55"/>
    </location>
</feature>
<evidence type="ECO:0000256" key="3">
    <source>
        <dbReference type="ARBA" id="ARBA00021622"/>
    </source>
</evidence>
<dbReference type="AlphaFoldDB" id="A0A1H4YI00"/>
<protein>
    <recommendedName>
        <fullName evidence="3 13">Flagellar biosynthetic protein FlhB</fullName>
    </recommendedName>
</protein>
<feature type="transmembrane region" description="Helical" evidence="13">
    <location>
        <begin position="139"/>
        <end position="165"/>
    </location>
</feature>
<evidence type="ECO:0000256" key="13">
    <source>
        <dbReference type="RuleBase" id="RU364091"/>
    </source>
</evidence>
<keyword evidence="15" id="KW-0282">Flagellum</keyword>
<dbReference type="PANTHER" id="PTHR30531">
    <property type="entry name" value="FLAGELLAR BIOSYNTHETIC PROTEIN FLHB"/>
    <property type="match status" value="1"/>
</dbReference>
<evidence type="ECO:0000256" key="14">
    <source>
        <dbReference type="SAM" id="MobiDB-lite"/>
    </source>
</evidence>
<feature type="region of interest" description="Disordered" evidence="14">
    <location>
        <begin position="357"/>
        <end position="391"/>
    </location>
</feature>
<proteinExistence type="inferred from homology"/>
<feature type="transmembrane region" description="Helical" evidence="13">
    <location>
        <begin position="89"/>
        <end position="118"/>
    </location>
</feature>
<evidence type="ECO:0000256" key="11">
    <source>
        <dbReference type="ARBA" id="ARBA00023225"/>
    </source>
</evidence>
<evidence type="ECO:0000256" key="1">
    <source>
        <dbReference type="ARBA" id="ARBA00004651"/>
    </source>
</evidence>
<evidence type="ECO:0000256" key="9">
    <source>
        <dbReference type="ARBA" id="ARBA00022989"/>
    </source>
</evidence>
<name>A0A1H4YI00_9PSED</name>
<feature type="transmembrane region" description="Helical" evidence="13">
    <location>
        <begin position="196"/>
        <end position="215"/>
    </location>
</feature>
<dbReference type="PANTHER" id="PTHR30531:SF12">
    <property type="entry name" value="FLAGELLAR BIOSYNTHETIC PROTEIN FLHB"/>
    <property type="match status" value="1"/>
</dbReference>
<dbReference type="InterPro" id="IPR029025">
    <property type="entry name" value="T3SS_substrate_exporter_C"/>
</dbReference>
<dbReference type="NCBIfam" id="TIGR00328">
    <property type="entry name" value="flhB"/>
    <property type="match status" value="1"/>
</dbReference>
<dbReference type="RefSeq" id="WP_092320533.1">
    <property type="nucleotide sequence ID" value="NZ_FNTJ01000002.1"/>
</dbReference>
<keyword evidence="8 13" id="KW-0653">Protein transport</keyword>
<keyword evidence="10 13" id="KW-0472">Membrane</keyword>
<accession>A0A1H4YI00</accession>
<gene>
    <name evidence="13" type="primary">flhB</name>
    <name evidence="15" type="ORF">SAMN05216178_6523</name>
</gene>
<feature type="region of interest" description="Disordered" evidence="14">
    <location>
        <begin position="1"/>
        <end position="27"/>
    </location>
</feature>
<keyword evidence="9 13" id="KW-1133">Transmembrane helix</keyword>
<evidence type="ECO:0000256" key="10">
    <source>
        <dbReference type="ARBA" id="ARBA00023136"/>
    </source>
</evidence>
<keyword evidence="15" id="KW-0969">Cilium</keyword>
<keyword evidence="6 13" id="KW-0812">Transmembrane</keyword>
<dbReference type="GO" id="GO:0005886">
    <property type="term" value="C:plasma membrane"/>
    <property type="evidence" value="ECO:0007669"/>
    <property type="project" value="UniProtKB-SubCell"/>
</dbReference>
<evidence type="ECO:0000313" key="16">
    <source>
        <dbReference type="Proteomes" id="UP000198982"/>
    </source>
</evidence>
<dbReference type="Proteomes" id="UP000198982">
    <property type="component" value="Unassembled WGS sequence"/>
</dbReference>
<evidence type="ECO:0000256" key="6">
    <source>
        <dbReference type="ARBA" id="ARBA00022692"/>
    </source>
</evidence>
<dbReference type="Gene3D" id="6.10.250.2080">
    <property type="match status" value="1"/>
</dbReference>
<dbReference type="GO" id="GO:0044780">
    <property type="term" value="P:bacterial-type flagellum assembly"/>
    <property type="evidence" value="ECO:0007669"/>
    <property type="project" value="InterPro"/>
</dbReference>
<keyword evidence="4 13" id="KW-0813">Transport</keyword>
<keyword evidence="11 13" id="KW-1006">Bacterial flagellum protein export</keyword>
<comment type="similarity">
    <text evidence="2 13">Belongs to the type III secretion exporter family.</text>
</comment>
<dbReference type="SUPFAM" id="SSF160544">
    <property type="entry name" value="EscU C-terminal domain-like"/>
    <property type="match status" value="1"/>
</dbReference>
<dbReference type="FunFam" id="3.40.1690.10:FF:000001">
    <property type="entry name" value="Flagellar biosynthetic protein FlhB"/>
    <property type="match status" value="1"/>
</dbReference>
<evidence type="ECO:0000256" key="7">
    <source>
        <dbReference type="ARBA" id="ARBA00022795"/>
    </source>
</evidence>
<reference evidence="16" key="1">
    <citation type="submission" date="2016-10" db="EMBL/GenBank/DDBJ databases">
        <authorList>
            <person name="Varghese N."/>
            <person name="Submissions S."/>
        </authorList>
    </citation>
    <scope>NUCLEOTIDE SEQUENCE [LARGE SCALE GENOMIC DNA]</scope>
    <source>
        <strain evidence="16">DSM 9751</strain>
    </source>
</reference>
<evidence type="ECO:0000256" key="5">
    <source>
        <dbReference type="ARBA" id="ARBA00022475"/>
    </source>
</evidence>